<evidence type="ECO:0000256" key="4">
    <source>
        <dbReference type="SAM" id="MobiDB-lite"/>
    </source>
</evidence>
<dbReference type="EMBL" id="AXCN02000458">
    <property type="status" value="NOT_ANNOTATED_CDS"/>
    <property type="molecule type" value="Genomic_DNA"/>
</dbReference>
<organism evidence="6 7">
    <name type="scientific">Anopheles farauti</name>
    <dbReference type="NCBI Taxonomy" id="69004"/>
    <lineage>
        <taxon>Eukaryota</taxon>
        <taxon>Metazoa</taxon>
        <taxon>Ecdysozoa</taxon>
        <taxon>Arthropoda</taxon>
        <taxon>Hexapoda</taxon>
        <taxon>Insecta</taxon>
        <taxon>Pterygota</taxon>
        <taxon>Neoptera</taxon>
        <taxon>Endopterygota</taxon>
        <taxon>Diptera</taxon>
        <taxon>Nematocera</taxon>
        <taxon>Culicoidea</taxon>
        <taxon>Culicidae</taxon>
        <taxon>Anophelinae</taxon>
        <taxon>Anopheles</taxon>
    </lineage>
</organism>
<dbReference type="GO" id="GO:0043565">
    <property type="term" value="F:sequence-specific DNA binding"/>
    <property type="evidence" value="ECO:0007669"/>
    <property type="project" value="TreeGrafter"/>
</dbReference>
<dbReference type="AlphaFoldDB" id="A0A182Q5U1"/>
<dbReference type="EnsemblMetazoa" id="AFAF003644-RA">
    <property type="protein sequence ID" value="AFAF003644-PA"/>
    <property type="gene ID" value="AFAF003644"/>
</dbReference>
<evidence type="ECO:0000313" key="6">
    <source>
        <dbReference type="EnsemblMetazoa" id="AFAF003644-PA"/>
    </source>
</evidence>
<keyword evidence="7" id="KW-1185">Reference proteome</keyword>
<name>A0A182Q5U1_9DIPT</name>
<keyword evidence="2" id="KW-0238">DNA-binding</keyword>
<feature type="DNA-binding region" description="H-T-H motif" evidence="2">
    <location>
        <begin position="160"/>
        <end position="180"/>
    </location>
</feature>
<feature type="compositionally biased region" description="Gly residues" evidence="4">
    <location>
        <begin position="97"/>
        <end position="119"/>
    </location>
</feature>
<protein>
    <recommendedName>
        <fullName evidence="5">HTH psq-type domain-containing protein</fullName>
    </recommendedName>
</protein>
<keyword evidence="2" id="KW-0539">Nucleus</keyword>
<dbReference type="GO" id="GO:0010468">
    <property type="term" value="P:regulation of gene expression"/>
    <property type="evidence" value="ECO:0007669"/>
    <property type="project" value="TreeGrafter"/>
</dbReference>
<feature type="region of interest" description="Disordered" evidence="4">
    <location>
        <begin position="97"/>
        <end position="140"/>
    </location>
</feature>
<reference evidence="7" key="1">
    <citation type="submission" date="2014-01" db="EMBL/GenBank/DDBJ databases">
        <title>The Genome Sequence of Anopheles farauti FAR1 (V2).</title>
        <authorList>
            <consortium name="The Broad Institute Genomics Platform"/>
            <person name="Neafsey D.E."/>
            <person name="Besansky N."/>
            <person name="Howell P."/>
            <person name="Walton C."/>
            <person name="Young S.K."/>
            <person name="Zeng Q."/>
            <person name="Gargeya S."/>
            <person name="Fitzgerald M."/>
            <person name="Haas B."/>
            <person name="Abouelleil A."/>
            <person name="Allen A.W."/>
            <person name="Alvarado L."/>
            <person name="Arachchi H.M."/>
            <person name="Berlin A.M."/>
            <person name="Chapman S.B."/>
            <person name="Gainer-Dewar J."/>
            <person name="Goldberg J."/>
            <person name="Griggs A."/>
            <person name="Gujja S."/>
            <person name="Hansen M."/>
            <person name="Howarth C."/>
            <person name="Imamovic A."/>
            <person name="Ireland A."/>
            <person name="Larimer J."/>
            <person name="McCowan C."/>
            <person name="Murphy C."/>
            <person name="Pearson M."/>
            <person name="Poon T.W."/>
            <person name="Priest M."/>
            <person name="Roberts A."/>
            <person name="Saif S."/>
            <person name="Shea T."/>
            <person name="Sisk P."/>
            <person name="Sykes S."/>
            <person name="Wortman J."/>
            <person name="Nusbaum C."/>
            <person name="Birren B."/>
        </authorList>
    </citation>
    <scope>NUCLEOTIDE SEQUENCE [LARGE SCALE GENOMIC DNA]</scope>
    <source>
        <strain evidence="7">FAR1</strain>
    </source>
</reference>
<feature type="compositionally biased region" description="Polar residues" evidence="4">
    <location>
        <begin position="41"/>
        <end position="73"/>
    </location>
</feature>
<evidence type="ECO:0000313" key="7">
    <source>
        <dbReference type="Proteomes" id="UP000075886"/>
    </source>
</evidence>
<evidence type="ECO:0000256" key="1">
    <source>
        <dbReference type="ARBA" id="ARBA00004123"/>
    </source>
</evidence>
<dbReference type="InterPro" id="IPR009057">
    <property type="entry name" value="Homeodomain-like_sf"/>
</dbReference>
<dbReference type="Proteomes" id="UP000075886">
    <property type="component" value="Unassembled WGS sequence"/>
</dbReference>
<feature type="compositionally biased region" description="Low complexity" evidence="4">
    <location>
        <begin position="120"/>
        <end position="129"/>
    </location>
</feature>
<sequence>MNSTTNSNATTPQPTTPVQIYQHPFSPQIISVNPNSMVNSYQSANLSTPTSPQAGSDQTTGLVYSTGTPNQSPLGAATAAGTATATNASGNGNAAGNGGGAAGTGGAAAPGTGTGGTPGTAGAAAGATGQPVKRKRSVNPQGDENFLRALEAVRFGGIGFCKAARLYGVNNRTLWLEYKKRGYPISRPSIKNRIKLEPNISPPPTATTPPGDENASMEHYDTALSSPALNMSLQQQQQAQQQAQQQQQQHQATQQQQVTTAQQQQQQQTQQHQQQGNDSANAAAAAAAAAAAVAASSTPLMCPPHGHPMGVMGFLDTRHVDFTTTASLHQMSRQRYPDATTVNMNTGAVNLQGLNFNSM</sequence>
<dbReference type="PANTHER" id="PTHR14312:SF1">
    <property type="entry name" value="BASIC-LEUCINE ZIPPER TRANSCRIPTION FACTOR A"/>
    <property type="match status" value="1"/>
</dbReference>
<dbReference type="SUPFAM" id="SSF46689">
    <property type="entry name" value="Homeodomain-like"/>
    <property type="match status" value="1"/>
</dbReference>
<feature type="region of interest" description="Disordered" evidence="4">
    <location>
        <begin position="194"/>
        <end position="218"/>
    </location>
</feature>
<keyword evidence="3" id="KW-0175">Coiled coil</keyword>
<proteinExistence type="predicted"/>
<dbReference type="STRING" id="69004.A0A182Q5U1"/>
<dbReference type="VEuPathDB" id="VectorBase:AFAF003644"/>
<feature type="domain" description="HTH psq-type" evidence="5">
    <location>
        <begin position="132"/>
        <end position="184"/>
    </location>
</feature>
<dbReference type="InterPro" id="IPR007889">
    <property type="entry name" value="HTH_Psq"/>
</dbReference>
<feature type="coiled-coil region" evidence="3">
    <location>
        <begin position="229"/>
        <end position="256"/>
    </location>
</feature>
<evidence type="ECO:0000259" key="5">
    <source>
        <dbReference type="PROSITE" id="PS50960"/>
    </source>
</evidence>
<dbReference type="Gene3D" id="1.10.10.60">
    <property type="entry name" value="Homeodomain-like"/>
    <property type="match status" value="1"/>
</dbReference>
<accession>A0A182Q5U1</accession>
<feature type="region of interest" description="Disordered" evidence="4">
    <location>
        <begin position="41"/>
        <end position="79"/>
    </location>
</feature>
<evidence type="ECO:0000256" key="2">
    <source>
        <dbReference type="PROSITE-ProRule" id="PRU00320"/>
    </source>
</evidence>
<evidence type="ECO:0000256" key="3">
    <source>
        <dbReference type="SAM" id="Coils"/>
    </source>
</evidence>
<dbReference type="PANTHER" id="PTHR14312">
    <property type="entry name" value="CREB/ATF BZIP TRANSCRIPTION FACTOR"/>
    <property type="match status" value="1"/>
</dbReference>
<comment type="subcellular location">
    <subcellularLocation>
        <location evidence="1 2">Nucleus</location>
    </subcellularLocation>
</comment>
<reference evidence="6" key="2">
    <citation type="submission" date="2020-05" db="UniProtKB">
        <authorList>
            <consortium name="EnsemblMetazoa"/>
        </authorList>
    </citation>
    <scope>IDENTIFICATION</scope>
    <source>
        <strain evidence="6">FAR1</strain>
    </source>
</reference>
<dbReference type="PROSITE" id="PS50960">
    <property type="entry name" value="HTH_PSQ"/>
    <property type="match status" value="1"/>
</dbReference>
<dbReference type="GO" id="GO:0005634">
    <property type="term" value="C:nucleus"/>
    <property type="evidence" value="ECO:0007669"/>
    <property type="project" value="UniProtKB-SubCell"/>
</dbReference>
<feature type="compositionally biased region" description="Polar residues" evidence="4">
    <location>
        <begin position="1"/>
        <end position="19"/>
    </location>
</feature>
<dbReference type="Pfam" id="PF05225">
    <property type="entry name" value="HTH_psq"/>
    <property type="match status" value="1"/>
</dbReference>
<feature type="region of interest" description="Disordered" evidence="4">
    <location>
        <begin position="1"/>
        <end position="20"/>
    </location>
</feature>